<evidence type="ECO:0000313" key="2">
    <source>
        <dbReference type="Proteomes" id="UP000649617"/>
    </source>
</evidence>
<feature type="non-terminal residue" evidence="1">
    <location>
        <position position="349"/>
    </location>
</feature>
<dbReference type="OrthoDB" id="419870at2759"/>
<protein>
    <submittedName>
        <fullName evidence="1">Uncharacterized protein</fullName>
    </submittedName>
</protein>
<gene>
    <name evidence="1" type="ORF">SPIL2461_LOCUS4179</name>
</gene>
<keyword evidence="2" id="KW-1185">Reference proteome</keyword>
<evidence type="ECO:0000313" key="1">
    <source>
        <dbReference type="EMBL" id="CAE7241461.1"/>
    </source>
</evidence>
<dbReference type="Proteomes" id="UP000649617">
    <property type="component" value="Unassembled WGS sequence"/>
</dbReference>
<reference evidence="1" key="1">
    <citation type="submission" date="2021-02" db="EMBL/GenBank/DDBJ databases">
        <authorList>
            <person name="Dougan E. K."/>
            <person name="Rhodes N."/>
            <person name="Thang M."/>
            <person name="Chan C."/>
        </authorList>
    </citation>
    <scope>NUCLEOTIDE SEQUENCE</scope>
</reference>
<organism evidence="1 2">
    <name type="scientific">Symbiodinium pilosum</name>
    <name type="common">Dinoflagellate</name>
    <dbReference type="NCBI Taxonomy" id="2952"/>
    <lineage>
        <taxon>Eukaryota</taxon>
        <taxon>Sar</taxon>
        <taxon>Alveolata</taxon>
        <taxon>Dinophyceae</taxon>
        <taxon>Suessiales</taxon>
        <taxon>Symbiodiniaceae</taxon>
        <taxon>Symbiodinium</taxon>
    </lineage>
</organism>
<comment type="caution">
    <text evidence="1">The sequence shown here is derived from an EMBL/GenBank/DDBJ whole genome shotgun (WGS) entry which is preliminary data.</text>
</comment>
<dbReference type="EMBL" id="CAJNIZ010005400">
    <property type="protein sequence ID" value="CAE7241461.1"/>
    <property type="molecule type" value="Genomic_DNA"/>
</dbReference>
<proteinExistence type="predicted"/>
<dbReference type="AlphaFoldDB" id="A0A812L4K7"/>
<sequence length="349" mass="38612">LLMARLMLGLEPCRDFQVVCPENVTYYDKTVHPLANTVWNNKPDSLALIAEEIHRIAARGDKVDFYTIAPGRGQIADVLSTIETRYPDSFAALCQSTHVVMYTGSFNTSGCEPRDLEYLCKLSASQPLVDISKFVFFGRADADPVTASADSFAAETLAPALSKKSRLLAAAVVVFAEEFQGNLILPDKPFLFRGSTLTDEEQHRFKTTIAPLASVSLQKYSESLMNDAELFKKVAGYKQSTVKAFALGTCDAPLCDEVCFLFEWCLENRKDSMLDATGEGGKWWIDSTNGFSGIATESSPAPERARLLGVQALQPSMKEPKDQALLQKMREILEEYVIRHMDSFTENGS</sequence>
<accession>A0A812L4K7</accession>
<name>A0A812L4K7_SYMPI</name>